<evidence type="ECO:0000313" key="1">
    <source>
        <dbReference type="EMBL" id="HIV11571.1"/>
    </source>
</evidence>
<dbReference type="SUPFAM" id="SSF63825">
    <property type="entry name" value="YWTD domain"/>
    <property type="match status" value="1"/>
</dbReference>
<evidence type="ECO:0000313" key="2">
    <source>
        <dbReference type="Proteomes" id="UP000886723"/>
    </source>
</evidence>
<dbReference type="AlphaFoldDB" id="A0A9D1NSR7"/>
<accession>A0A9D1NSR7</accession>
<name>A0A9D1NSR7_9FIRM</name>
<reference evidence="1" key="1">
    <citation type="submission" date="2020-10" db="EMBL/GenBank/DDBJ databases">
        <authorList>
            <person name="Gilroy R."/>
        </authorList>
    </citation>
    <scope>NUCLEOTIDE SEQUENCE</scope>
    <source>
        <strain evidence="1">ChiBcec2-4451</strain>
    </source>
</reference>
<proteinExistence type="predicted"/>
<gene>
    <name evidence="1" type="ORF">IAA63_00335</name>
</gene>
<dbReference type="EMBL" id="DVON01000009">
    <property type="protein sequence ID" value="HIV11571.1"/>
    <property type="molecule type" value="Genomic_DNA"/>
</dbReference>
<protein>
    <submittedName>
        <fullName evidence="1">Uncharacterized protein</fullName>
    </submittedName>
</protein>
<dbReference type="Proteomes" id="UP000886723">
    <property type="component" value="Unassembled WGS sequence"/>
</dbReference>
<sequence length="382" mass="43348">MKTDKRKNGRKNRRRKYLRLLLVLLLLAVAGGSYSYYALVYRTSTEPQPQRSHTTSEAVYSLESRMKLLHLTPKVREAAFTGRAAEIDYGTYVIPGLKHTETQVFGEKGTSDICTSMTPQGLAVTEDYLFVSSYCQTGTHNSVIYMIDKKSHEFIKEIVLRNKSHVGGLAYDTIHHNLWIAGMSRGLAQVNAISLDQLEEYSFQDEYQPIVYSQSYDLYAISRNSFLTYYNNALYIGYFTENTASVLEEYAIAEDGTLITESNQDTLLLSEAPIALPSDIRIIAQRAQGVAFYKDMILLSHSYGPLPSSLQVFSNRSSIQKLLEEDSALQKIRFPEKLEQIYVDGDDLYVLFESAAYGYRASSLMKVDRILKLDLTLLLEQQ</sequence>
<comment type="caution">
    <text evidence="1">The sequence shown here is derived from an EMBL/GenBank/DDBJ whole genome shotgun (WGS) entry which is preliminary data.</text>
</comment>
<organism evidence="1 2">
    <name type="scientific">Candidatus Pullilachnospira stercoravium</name>
    <dbReference type="NCBI Taxonomy" id="2840913"/>
    <lineage>
        <taxon>Bacteria</taxon>
        <taxon>Bacillati</taxon>
        <taxon>Bacillota</taxon>
        <taxon>Clostridia</taxon>
        <taxon>Lachnospirales</taxon>
        <taxon>Lachnospiraceae</taxon>
        <taxon>Lachnospiraceae incertae sedis</taxon>
        <taxon>Candidatus Pullilachnospira</taxon>
    </lineage>
</organism>
<reference evidence="1" key="2">
    <citation type="journal article" date="2021" name="PeerJ">
        <title>Extensive microbial diversity within the chicken gut microbiome revealed by metagenomics and culture.</title>
        <authorList>
            <person name="Gilroy R."/>
            <person name="Ravi A."/>
            <person name="Getino M."/>
            <person name="Pursley I."/>
            <person name="Horton D.L."/>
            <person name="Alikhan N.F."/>
            <person name="Baker D."/>
            <person name="Gharbi K."/>
            <person name="Hall N."/>
            <person name="Watson M."/>
            <person name="Adriaenssens E.M."/>
            <person name="Foster-Nyarko E."/>
            <person name="Jarju S."/>
            <person name="Secka A."/>
            <person name="Antonio M."/>
            <person name="Oren A."/>
            <person name="Chaudhuri R.R."/>
            <person name="La Ragione R."/>
            <person name="Hildebrand F."/>
            <person name="Pallen M.J."/>
        </authorList>
    </citation>
    <scope>NUCLEOTIDE SEQUENCE</scope>
    <source>
        <strain evidence="1">ChiBcec2-4451</strain>
    </source>
</reference>